<accession>A0AAN6DKP9</accession>
<evidence type="ECO:0000313" key="3">
    <source>
        <dbReference type="EMBL" id="KAG7846236.1"/>
    </source>
</evidence>
<dbReference type="RefSeq" id="XP_043061997.1">
    <property type="nucleotide sequence ID" value="XM_043201339.1"/>
</dbReference>
<feature type="compositionally biased region" description="Basic and acidic residues" evidence="1">
    <location>
        <begin position="15"/>
        <end position="30"/>
    </location>
</feature>
<feature type="compositionally biased region" description="Polar residues" evidence="1">
    <location>
        <begin position="1"/>
        <end position="10"/>
    </location>
</feature>
<evidence type="ECO:0000313" key="5">
    <source>
        <dbReference type="Proteomes" id="UP001197328"/>
    </source>
</evidence>
<dbReference type="EMBL" id="JAHLUX010000001">
    <property type="protein sequence ID" value="KAG7821627.1"/>
    <property type="molecule type" value="Genomic_DNA"/>
</dbReference>
<evidence type="ECO:0000313" key="4">
    <source>
        <dbReference type="Proteomes" id="UP001196530"/>
    </source>
</evidence>
<protein>
    <submittedName>
        <fullName evidence="2">Uncharacterized protein</fullName>
    </submittedName>
</protein>
<evidence type="ECO:0000256" key="1">
    <source>
        <dbReference type="SAM" id="MobiDB-lite"/>
    </source>
</evidence>
<organism evidence="2 4">
    <name type="scientific">Pichia angusta</name>
    <name type="common">Yeast</name>
    <name type="synonym">Hansenula polymorpha</name>
    <dbReference type="NCBI Taxonomy" id="870730"/>
    <lineage>
        <taxon>Eukaryota</taxon>
        <taxon>Fungi</taxon>
        <taxon>Dikarya</taxon>
        <taxon>Ascomycota</taxon>
        <taxon>Saccharomycotina</taxon>
        <taxon>Pichiomycetes</taxon>
        <taxon>Pichiales</taxon>
        <taxon>Pichiaceae</taxon>
        <taxon>Ogataea</taxon>
    </lineage>
</organism>
<dbReference type="EMBL" id="JAHLVD010000014">
    <property type="protein sequence ID" value="KAG7846236.1"/>
    <property type="molecule type" value="Genomic_DNA"/>
</dbReference>
<dbReference type="Proteomes" id="UP001196530">
    <property type="component" value="Unassembled WGS sequence"/>
</dbReference>
<proteinExistence type="predicted"/>
<dbReference type="GeneID" id="66124153"/>
<dbReference type="Proteomes" id="UP001197328">
    <property type="component" value="Unassembled WGS sequence"/>
</dbReference>
<keyword evidence="5" id="KW-1185">Reference proteome</keyword>
<feature type="region of interest" description="Disordered" evidence="1">
    <location>
        <begin position="1"/>
        <end position="30"/>
    </location>
</feature>
<gene>
    <name evidence="2" type="ORF">KL928_000102</name>
    <name evidence="3" type="ORF">KL940_004520</name>
</gene>
<name>A0AAN6DKP9_PICAN</name>
<sequence length="130" mass="14817">MAKQSNSFTEPQVADSERVPQSDSELRDDLSYRHVNLESEDEEDFDAFVQKYGAVKVQYIKKPRVRSWFINKPYALNFFYNGTLYRTRSERGESGKVELFLDLLYVGIVAKLASSATQEPTGLKSTSSGF</sequence>
<dbReference type="AlphaFoldDB" id="A0AAN6DKP9"/>
<comment type="caution">
    <text evidence="2">The sequence shown here is derived from an EMBL/GenBank/DDBJ whole genome shotgun (WGS) entry which is preliminary data.</text>
</comment>
<reference evidence="2 5" key="1">
    <citation type="journal article" date="2021" name="G3 (Bethesda)">
        <title>Genomic diversity, chromosomal rearrangements, and interspecies hybridization in the ogataea polymorpha species complex.</title>
        <authorList>
            <person name="Hanson S.J."/>
            <person name="Cinneide E.O."/>
            <person name="Salzberg L.I."/>
            <person name="Wolfe K.H."/>
            <person name="McGowan J."/>
            <person name="Fitzpatrick D.A."/>
            <person name="Matlin K."/>
        </authorList>
    </citation>
    <scope>NUCLEOTIDE SEQUENCE</scope>
    <source>
        <strain evidence="3">51-138</strain>
        <strain evidence="2">61-244</strain>
    </source>
</reference>
<evidence type="ECO:0000313" key="2">
    <source>
        <dbReference type="EMBL" id="KAG7821627.1"/>
    </source>
</evidence>